<comment type="caution">
    <text evidence="1">The sequence shown here is derived from an EMBL/GenBank/DDBJ whole genome shotgun (WGS) entry which is preliminary data.</text>
</comment>
<dbReference type="Proteomes" id="UP001290101">
    <property type="component" value="Unassembled WGS sequence"/>
</dbReference>
<name>A0ABU5JQ32_9ACTN</name>
<evidence type="ECO:0000313" key="2">
    <source>
        <dbReference type="Proteomes" id="UP001290101"/>
    </source>
</evidence>
<organism evidence="1 2">
    <name type="scientific">Micromonospora sicca</name>
    <dbReference type="NCBI Taxonomy" id="2202420"/>
    <lineage>
        <taxon>Bacteria</taxon>
        <taxon>Bacillati</taxon>
        <taxon>Actinomycetota</taxon>
        <taxon>Actinomycetes</taxon>
        <taxon>Micromonosporales</taxon>
        <taxon>Micromonosporaceae</taxon>
        <taxon>Micromonospora</taxon>
    </lineage>
</organism>
<reference evidence="1 2" key="1">
    <citation type="submission" date="2023-12" db="EMBL/GenBank/DDBJ databases">
        <title>Micromonospora sp. nov., isolated from Atacama Desert.</title>
        <authorList>
            <person name="Carro L."/>
            <person name="Golinska P."/>
            <person name="Klenk H.-P."/>
            <person name="Goodfellow M."/>
        </authorList>
    </citation>
    <scope>NUCLEOTIDE SEQUENCE [LARGE SCALE GENOMIC DNA]</scope>
    <source>
        <strain evidence="1 2">4G53</strain>
    </source>
</reference>
<dbReference type="RefSeq" id="WP_322444107.1">
    <property type="nucleotide sequence ID" value="NZ_JAXOTQ010000096.1"/>
</dbReference>
<keyword evidence="2" id="KW-1185">Reference proteome</keyword>
<gene>
    <name evidence="1" type="ORF">U2F25_35380</name>
</gene>
<evidence type="ECO:0000313" key="1">
    <source>
        <dbReference type="EMBL" id="MDZ5494656.1"/>
    </source>
</evidence>
<dbReference type="EMBL" id="JAXOTQ010000096">
    <property type="protein sequence ID" value="MDZ5494656.1"/>
    <property type="molecule type" value="Genomic_DNA"/>
</dbReference>
<accession>A0ABU5JQ32</accession>
<protein>
    <submittedName>
        <fullName evidence="1">Uncharacterized protein</fullName>
    </submittedName>
</protein>
<sequence length="96" mass="10530">MSENLHPVRRVSVGGPSADIDEELAPIVEVIWRLGLTTAPVGRLSELRPHGDTASADRLRGRPTYAARADRSVKHGCQALGMMRHFMHPASWLVHG</sequence>
<proteinExistence type="predicted"/>